<dbReference type="AlphaFoldDB" id="A0AAI9E946"/>
<evidence type="ECO:0000313" key="1">
    <source>
        <dbReference type="EMBL" id="CAK4016898.1"/>
    </source>
</evidence>
<accession>A0AAI9E946</accession>
<keyword evidence="2" id="KW-1185">Reference proteome</keyword>
<dbReference type="Proteomes" id="UP001296104">
    <property type="component" value="Unassembled WGS sequence"/>
</dbReference>
<organism evidence="1 2">
    <name type="scientific">Lecanosticta acicola</name>
    <dbReference type="NCBI Taxonomy" id="111012"/>
    <lineage>
        <taxon>Eukaryota</taxon>
        <taxon>Fungi</taxon>
        <taxon>Dikarya</taxon>
        <taxon>Ascomycota</taxon>
        <taxon>Pezizomycotina</taxon>
        <taxon>Dothideomycetes</taxon>
        <taxon>Dothideomycetidae</taxon>
        <taxon>Mycosphaerellales</taxon>
        <taxon>Mycosphaerellaceae</taxon>
        <taxon>Lecanosticta</taxon>
    </lineage>
</organism>
<gene>
    <name evidence="1" type="ORF">LECACI_7A004609</name>
</gene>
<dbReference type="EMBL" id="CAVMBE010000026">
    <property type="protein sequence ID" value="CAK4016898.1"/>
    <property type="molecule type" value="Genomic_DNA"/>
</dbReference>
<proteinExistence type="predicted"/>
<comment type="caution">
    <text evidence="1">The sequence shown here is derived from an EMBL/GenBank/DDBJ whole genome shotgun (WGS) entry which is preliminary data.</text>
</comment>
<reference evidence="1" key="1">
    <citation type="submission" date="2023-11" db="EMBL/GenBank/DDBJ databases">
        <authorList>
            <person name="Alioto T."/>
            <person name="Alioto T."/>
            <person name="Gomez Garrido J."/>
        </authorList>
    </citation>
    <scope>NUCLEOTIDE SEQUENCE</scope>
</reference>
<evidence type="ECO:0000313" key="2">
    <source>
        <dbReference type="Proteomes" id="UP001296104"/>
    </source>
</evidence>
<name>A0AAI9E946_9PEZI</name>
<protein>
    <submittedName>
        <fullName evidence="1">Uncharacterized protein</fullName>
    </submittedName>
</protein>
<sequence>MYVEGPKVNVENWLATVKRLRYKDFQLAGRPTRIQAHFEESDDGPEQTGLYETGSVKDFASNMDKRGVLAWWRMAMGYKDRL</sequence>